<evidence type="ECO:0000256" key="5">
    <source>
        <dbReference type="ARBA" id="ARBA00022989"/>
    </source>
</evidence>
<keyword evidence="9" id="KW-0449">Lipoprotein</keyword>
<dbReference type="Pfam" id="PF00528">
    <property type="entry name" value="BPD_transp_1"/>
    <property type="match status" value="1"/>
</dbReference>
<keyword evidence="4 7" id="KW-0812">Transmembrane</keyword>
<dbReference type="InterPro" id="IPR000515">
    <property type="entry name" value="MetI-like"/>
</dbReference>
<feature type="domain" description="ABC transmembrane type-1" evidence="8">
    <location>
        <begin position="77"/>
        <end position="293"/>
    </location>
</feature>
<feature type="transmembrane region" description="Helical" evidence="7">
    <location>
        <begin position="213"/>
        <end position="232"/>
    </location>
</feature>
<dbReference type="SUPFAM" id="SSF161098">
    <property type="entry name" value="MetI-like"/>
    <property type="match status" value="1"/>
</dbReference>
<protein>
    <submittedName>
        <fullName evidence="9">Lipoprotein</fullName>
    </submittedName>
</protein>
<dbReference type="Proteomes" id="UP000031030">
    <property type="component" value="Unassembled WGS sequence"/>
</dbReference>
<accession>A0A0B2A399</accession>
<dbReference type="GO" id="GO:0005886">
    <property type="term" value="C:plasma membrane"/>
    <property type="evidence" value="ECO:0007669"/>
    <property type="project" value="UniProtKB-SubCell"/>
</dbReference>
<evidence type="ECO:0000256" key="4">
    <source>
        <dbReference type="ARBA" id="ARBA00022692"/>
    </source>
</evidence>
<feature type="transmembrane region" description="Helical" evidence="7">
    <location>
        <begin position="274"/>
        <end position="297"/>
    </location>
</feature>
<evidence type="ECO:0000256" key="6">
    <source>
        <dbReference type="ARBA" id="ARBA00023136"/>
    </source>
</evidence>
<keyword evidence="5 7" id="KW-1133">Transmembrane helix</keyword>
<comment type="caution">
    <text evidence="9">The sequence shown here is derived from an EMBL/GenBank/DDBJ whole genome shotgun (WGS) entry which is preliminary data.</text>
</comment>
<gene>
    <name evidence="9" type="ORF">LK09_17035</name>
</gene>
<dbReference type="PANTHER" id="PTHR30193:SF37">
    <property type="entry name" value="INNER MEMBRANE ABC TRANSPORTER PERMEASE PROTEIN YCJO"/>
    <property type="match status" value="1"/>
</dbReference>
<sequence length="304" mass="32463">MQRSNTIVFGRRTTPQLTFAAGIALVVVFSLVPAVGILVISFTDIRALPFLPVHWIGLDNYFTFFSSAQLGYNLHALANTFVFAIAVTVLQNGIALLVAVLLNQRMRGRNFARAVVFLPTILGVTVIGLIFTLIFNPSGGPAAAVWSWFGSSSAFFGDPKLAMTLVIAVQVWSGLGVAVVIYLAGLQAIPQDLYEVASIDGANSRQRMFNVTLPLLAPAITANTLLSVIGSLQSYQLIYVLTGPINPATQVLSLAIFTQGFGGAQGGASQSQGYAAAISMVQFVIVMIASLLTMAYLRRKETEL</sequence>
<dbReference type="RefSeq" id="WP_039402257.1">
    <property type="nucleotide sequence ID" value="NZ_JTDK01000017.1"/>
</dbReference>
<evidence type="ECO:0000256" key="7">
    <source>
        <dbReference type="RuleBase" id="RU363032"/>
    </source>
</evidence>
<feature type="transmembrane region" description="Helical" evidence="7">
    <location>
        <begin position="21"/>
        <end position="42"/>
    </location>
</feature>
<reference evidence="9 10" key="1">
    <citation type="submission" date="2014-11" db="EMBL/GenBank/DDBJ databases">
        <title>Genome sequence of Microbacterium mangrovi MUSC 115(T).</title>
        <authorList>
            <person name="Lee L.-H."/>
        </authorList>
    </citation>
    <scope>NUCLEOTIDE SEQUENCE [LARGE SCALE GENOMIC DNA]</scope>
    <source>
        <strain evidence="9 10">MUSC 115</strain>
    </source>
</reference>
<dbReference type="OrthoDB" id="145927at2"/>
<evidence type="ECO:0000313" key="9">
    <source>
        <dbReference type="EMBL" id="KHK96053.1"/>
    </source>
</evidence>
<feature type="transmembrane region" description="Helical" evidence="7">
    <location>
        <begin position="161"/>
        <end position="184"/>
    </location>
</feature>
<dbReference type="InterPro" id="IPR035906">
    <property type="entry name" value="MetI-like_sf"/>
</dbReference>
<keyword evidence="3" id="KW-1003">Cell membrane</keyword>
<dbReference type="PANTHER" id="PTHR30193">
    <property type="entry name" value="ABC TRANSPORTER PERMEASE PROTEIN"/>
    <property type="match status" value="1"/>
</dbReference>
<keyword evidence="6 7" id="KW-0472">Membrane</keyword>
<keyword evidence="2 7" id="KW-0813">Transport</keyword>
<comment type="similarity">
    <text evidence="7">Belongs to the binding-protein-dependent transport system permease family.</text>
</comment>
<evidence type="ECO:0000256" key="3">
    <source>
        <dbReference type="ARBA" id="ARBA00022475"/>
    </source>
</evidence>
<comment type="subcellular location">
    <subcellularLocation>
        <location evidence="1 7">Cell membrane</location>
        <topology evidence="1 7">Multi-pass membrane protein</topology>
    </subcellularLocation>
</comment>
<evidence type="ECO:0000256" key="2">
    <source>
        <dbReference type="ARBA" id="ARBA00022448"/>
    </source>
</evidence>
<feature type="transmembrane region" description="Helical" evidence="7">
    <location>
        <begin position="114"/>
        <end position="135"/>
    </location>
</feature>
<dbReference type="Gene3D" id="1.10.3720.10">
    <property type="entry name" value="MetI-like"/>
    <property type="match status" value="1"/>
</dbReference>
<evidence type="ECO:0000313" key="10">
    <source>
        <dbReference type="Proteomes" id="UP000031030"/>
    </source>
</evidence>
<dbReference type="PROSITE" id="PS50928">
    <property type="entry name" value="ABC_TM1"/>
    <property type="match status" value="1"/>
</dbReference>
<feature type="transmembrane region" description="Helical" evidence="7">
    <location>
        <begin position="81"/>
        <end position="102"/>
    </location>
</feature>
<evidence type="ECO:0000259" key="8">
    <source>
        <dbReference type="PROSITE" id="PS50928"/>
    </source>
</evidence>
<name>A0A0B2A399_9MICO</name>
<organism evidence="9 10">
    <name type="scientific">Microbacterium mangrovi</name>
    <dbReference type="NCBI Taxonomy" id="1348253"/>
    <lineage>
        <taxon>Bacteria</taxon>
        <taxon>Bacillati</taxon>
        <taxon>Actinomycetota</taxon>
        <taxon>Actinomycetes</taxon>
        <taxon>Micrococcales</taxon>
        <taxon>Microbacteriaceae</taxon>
        <taxon>Microbacterium</taxon>
    </lineage>
</organism>
<keyword evidence="10" id="KW-1185">Reference proteome</keyword>
<dbReference type="GO" id="GO:0055085">
    <property type="term" value="P:transmembrane transport"/>
    <property type="evidence" value="ECO:0007669"/>
    <property type="project" value="InterPro"/>
</dbReference>
<dbReference type="STRING" id="1348253.LK09_17035"/>
<proteinExistence type="inferred from homology"/>
<dbReference type="AlphaFoldDB" id="A0A0B2A399"/>
<dbReference type="EMBL" id="JTDK01000017">
    <property type="protein sequence ID" value="KHK96053.1"/>
    <property type="molecule type" value="Genomic_DNA"/>
</dbReference>
<evidence type="ECO:0000256" key="1">
    <source>
        <dbReference type="ARBA" id="ARBA00004651"/>
    </source>
</evidence>
<dbReference type="InterPro" id="IPR051393">
    <property type="entry name" value="ABC_transporter_permease"/>
</dbReference>
<dbReference type="CDD" id="cd06261">
    <property type="entry name" value="TM_PBP2"/>
    <property type="match status" value="1"/>
</dbReference>